<evidence type="ECO:0000256" key="1">
    <source>
        <dbReference type="SAM" id="MobiDB-lite"/>
    </source>
</evidence>
<dbReference type="RefSeq" id="WP_119629036.1">
    <property type="nucleotide sequence ID" value="NZ_AP017928.1"/>
</dbReference>
<dbReference type="NCBIfam" id="TIGR02605">
    <property type="entry name" value="CxxC_CxxC_SSSS"/>
    <property type="match status" value="1"/>
</dbReference>
<evidence type="ECO:0000313" key="4">
    <source>
        <dbReference type="Proteomes" id="UP000266313"/>
    </source>
</evidence>
<dbReference type="InterPro" id="IPR013429">
    <property type="entry name" value="Regulatory_FmdB_Zinc_ribbon"/>
</dbReference>
<gene>
    <name evidence="3" type="ORF">sS8_1469</name>
</gene>
<dbReference type="PANTHER" id="PTHR34404:SF2">
    <property type="entry name" value="CONSERVED SERINE RICH PROTEIN"/>
    <property type="match status" value="1"/>
</dbReference>
<reference evidence="3 4" key="1">
    <citation type="submission" date="2016-12" db="EMBL/GenBank/DDBJ databases">
        <title>Genome sequencing of Methylocaldum marinum.</title>
        <authorList>
            <person name="Takeuchi M."/>
            <person name="Kamagata Y."/>
            <person name="Hiraoka S."/>
            <person name="Oshima K."/>
            <person name="Hattori M."/>
            <person name="Iwasaki W."/>
        </authorList>
    </citation>
    <scope>NUCLEOTIDE SEQUENCE [LARGE SCALE GENOMIC DNA]</scope>
    <source>
        <strain evidence="3 4">S8</strain>
    </source>
</reference>
<proteinExistence type="predicted"/>
<evidence type="ECO:0000313" key="3">
    <source>
        <dbReference type="EMBL" id="BBA33429.1"/>
    </source>
</evidence>
<feature type="region of interest" description="Disordered" evidence="1">
    <location>
        <begin position="42"/>
        <end position="71"/>
    </location>
</feature>
<feature type="compositionally biased region" description="Gly residues" evidence="1">
    <location>
        <begin position="60"/>
        <end position="71"/>
    </location>
</feature>
<dbReference type="OrthoDB" id="9813321at2"/>
<dbReference type="AlphaFoldDB" id="A0A250KUH6"/>
<dbReference type="SMART" id="SM00834">
    <property type="entry name" value="CxxC_CXXC_SSSS"/>
    <property type="match status" value="1"/>
</dbReference>
<dbReference type="Gene3D" id="2.20.28.30">
    <property type="entry name" value="RNA polymerase ii, chain L"/>
    <property type="match status" value="1"/>
</dbReference>
<dbReference type="Pfam" id="PF09723">
    <property type="entry name" value="Zn_ribbon_8"/>
    <property type="match status" value="1"/>
</dbReference>
<dbReference type="Proteomes" id="UP000266313">
    <property type="component" value="Chromosome"/>
</dbReference>
<organism evidence="3 4">
    <name type="scientific">Methylocaldum marinum</name>
    <dbReference type="NCBI Taxonomy" id="1432792"/>
    <lineage>
        <taxon>Bacteria</taxon>
        <taxon>Pseudomonadati</taxon>
        <taxon>Pseudomonadota</taxon>
        <taxon>Gammaproteobacteria</taxon>
        <taxon>Methylococcales</taxon>
        <taxon>Methylococcaceae</taxon>
        <taxon>Methylocaldum</taxon>
    </lineage>
</organism>
<evidence type="ECO:0000259" key="2">
    <source>
        <dbReference type="SMART" id="SM00834"/>
    </source>
</evidence>
<dbReference type="EMBL" id="AP017928">
    <property type="protein sequence ID" value="BBA33429.1"/>
    <property type="molecule type" value="Genomic_DNA"/>
</dbReference>
<sequence length="71" mass="7415">MPTYEYQCQACKNEFTAMHKISEAAPNCPNCGGDVRKKLSAPAVHSGSGSRKETAMSQGHGCGAGACGCRH</sequence>
<dbReference type="KEGG" id="mmai:sS8_1469"/>
<name>A0A250KUH6_9GAMM</name>
<accession>A0A250KUH6</accession>
<feature type="domain" description="Putative regulatory protein FmdB zinc ribbon" evidence="2">
    <location>
        <begin position="1"/>
        <end position="40"/>
    </location>
</feature>
<protein>
    <submittedName>
        <fullName evidence="3">Regulatory protein, FmdB family</fullName>
    </submittedName>
</protein>
<dbReference type="PANTHER" id="PTHR34404">
    <property type="entry name" value="REGULATORY PROTEIN, FMDB FAMILY"/>
    <property type="match status" value="1"/>
</dbReference>
<keyword evidence="4" id="KW-1185">Reference proteome</keyword>